<evidence type="ECO:0000313" key="5">
    <source>
        <dbReference type="EMBL" id="NDW44614.1"/>
    </source>
</evidence>
<dbReference type="GO" id="GO:0003700">
    <property type="term" value="F:DNA-binding transcription factor activity"/>
    <property type="evidence" value="ECO:0007669"/>
    <property type="project" value="InterPro"/>
</dbReference>
<dbReference type="Gene3D" id="1.10.10.60">
    <property type="entry name" value="Homeodomain-like"/>
    <property type="match status" value="1"/>
</dbReference>
<organism evidence="5">
    <name type="scientific">Ruegeria sp. PrR005</name>
    <dbReference type="NCBI Taxonomy" id="2706882"/>
    <lineage>
        <taxon>Bacteria</taxon>
        <taxon>Pseudomonadati</taxon>
        <taxon>Pseudomonadota</taxon>
        <taxon>Alphaproteobacteria</taxon>
        <taxon>Rhodobacterales</taxon>
        <taxon>Roseobacteraceae</taxon>
        <taxon>Ruegeria</taxon>
    </lineage>
</organism>
<name>A0A6B2NQM4_9RHOB</name>
<dbReference type="RefSeq" id="WP_164128598.1">
    <property type="nucleotide sequence ID" value="NZ_JAAGOX010000011.1"/>
</dbReference>
<dbReference type="GO" id="GO:0005829">
    <property type="term" value="C:cytosol"/>
    <property type="evidence" value="ECO:0007669"/>
    <property type="project" value="TreeGrafter"/>
</dbReference>
<dbReference type="SMART" id="SM00342">
    <property type="entry name" value="HTH_ARAC"/>
    <property type="match status" value="1"/>
</dbReference>
<reference evidence="5" key="1">
    <citation type="submission" date="2020-02" db="EMBL/GenBank/DDBJ databases">
        <title>Delineation of the pyrene-degrading pathway in Roseobacter clade bacteria by genomic analysis.</title>
        <authorList>
            <person name="Zhou H."/>
            <person name="Wang H."/>
        </authorList>
    </citation>
    <scope>NUCLEOTIDE SEQUENCE</scope>
    <source>
        <strain evidence="5">PrR005</strain>
    </source>
</reference>
<accession>A0A6B2NQM4</accession>
<evidence type="ECO:0000256" key="3">
    <source>
        <dbReference type="ARBA" id="ARBA00023163"/>
    </source>
</evidence>
<protein>
    <submittedName>
        <fullName evidence="5">AraC family transcriptional regulator</fullName>
    </submittedName>
</protein>
<dbReference type="Pfam" id="PF12833">
    <property type="entry name" value="HTH_18"/>
    <property type="match status" value="1"/>
</dbReference>
<keyword evidence="2" id="KW-0238">DNA-binding</keyword>
<proteinExistence type="predicted"/>
<gene>
    <name evidence="5" type="ORF">G0P99_06565</name>
</gene>
<evidence type="ECO:0000256" key="1">
    <source>
        <dbReference type="ARBA" id="ARBA00023015"/>
    </source>
</evidence>
<dbReference type="GO" id="GO:0000976">
    <property type="term" value="F:transcription cis-regulatory region binding"/>
    <property type="evidence" value="ECO:0007669"/>
    <property type="project" value="TreeGrafter"/>
</dbReference>
<evidence type="ECO:0000259" key="4">
    <source>
        <dbReference type="PROSITE" id="PS01124"/>
    </source>
</evidence>
<comment type="caution">
    <text evidence="5">The sequence shown here is derived from an EMBL/GenBank/DDBJ whole genome shotgun (WGS) entry which is preliminary data.</text>
</comment>
<dbReference type="PROSITE" id="PS01124">
    <property type="entry name" value="HTH_ARAC_FAMILY_2"/>
    <property type="match status" value="1"/>
</dbReference>
<dbReference type="InterPro" id="IPR032687">
    <property type="entry name" value="AraC-type_N"/>
</dbReference>
<dbReference type="InterPro" id="IPR009057">
    <property type="entry name" value="Homeodomain-like_sf"/>
</dbReference>
<feature type="domain" description="HTH araC/xylS-type" evidence="4">
    <location>
        <begin position="233"/>
        <end position="331"/>
    </location>
</feature>
<dbReference type="PANTHER" id="PTHR47894">
    <property type="entry name" value="HTH-TYPE TRANSCRIPTIONAL REGULATOR GADX"/>
    <property type="match status" value="1"/>
</dbReference>
<keyword evidence="3" id="KW-0804">Transcription</keyword>
<evidence type="ECO:0000256" key="2">
    <source>
        <dbReference type="ARBA" id="ARBA00023125"/>
    </source>
</evidence>
<dbReference type="AlphaFoldDB" id="A0A6B2NQM4"/>
<keyword evidence="1" id="KW-0805">Transcription regulation</keyword>
<dbReference type="PANTHER" id="PTHR47894:SF4">
    <property type="entry name" value="HTH-TYPE TRANSCRIPTIONAL REGULATOR GADX"/>
    <property type="match status" value="1"/>
</dbReference>
<dbReference type="EMBL" id="JAAGOX010000011">
    <property type="protein sequence ID" value="NDW44614.1"/>
    <property type="molecule type" value="Genomic_DNA"/>
</dbReference>
<dbReference type="Pfam" id="PF12625">
    <property type="entry name" value="Arabinose_bd"/>
    <property type="match status" value="1"/>
</dbReference>
<dbReference type="InterPro" id="IPR018060">
    <property type="entry name" value="HTH_AraC"/>
</dbReference>
<sequence length="339" mass="37053">MEIEMTQRAGVLCELPQVLCDLGVDVATVFRGSGVDPSEINPNTRVPFNRLLNLLHGAEQATNCPHLGLLIGLRFTFDIHGPIGQLMLSAATVRDAFSDFVIWQPGYSSGAIVYLNRYGDEYAIGYGSIAASSPGSKVLYDAIIGVGVQMLRKMTNGAVKPVEIHFSHLPPERPSDYARLLKVPVRYNQHRTCLILDEAGMRTPLPSADSAARRDILAGIRKVAFQTPPDVSTRTRQAIRRVMLIAKPTLSAVAFQMGTHPRTLERRLSKEGQTFGIMRDAVRFSAAKELLELTDIPVSDIASHLWYASPGVFSSAFRRLSGTTPSAWRAATPGIKPSV</sequence>
<dbReference type="SUPFAM" id="SSF46689">
    <property type="entry name" value="Homeodomain-like"/>
    <property type="match status" value="1"/>
</dbReference>